<keyword evidence="2" id="KW-0663">Pyridoxal phosphate</keyword>
<dbReference type="GO" id="GO:0008483">
    <property type="term" value="F:transaminase activity"/>
    <property type="evidence" value="ECO:0007669"/>
    <property type="project" value="UniProtKB-KW"/>
</dbReference>
<comment type="similarity">
    <text evidence="1">In the C-terminal section; belongs to the class-I pyridoxal-phosphate-dependent aminotransferase family.</text>
</comment>
<dbReference type="GO" id="GO:0003677">
    <property type="term" value="F:DNA binding"/>
    <property type="evidence" value="ECO:0007669"/>
    <property type="project" value="UniProtKB-KW"/>
</dbReference>
<organism evidence="7 8">
    <name type="scientific">Thermoclostridium caenicola</name>
    <dbReference type="NCBI Taxonomy" id="659425"/>
    <lineage>
        <taxon>Bacteria</taxon>
        <taxon>Bacillati</taxon>
        <taxon>Bacillota</taxon>
        <taxon>Clostridia</taxon>
        <taxon>Eubacteriales</taxon>
        <taxon>Oscillospiraceae</taxon>
        <taxon>Thermoclostridium</taxon>
    </lineage>
</organism>
<dbReference type="Proteomes" id="UP000324781">
    <property type="component" value="Unassembled WGS sequence"/>
</dbReference>
<evidence type="ECO:0000256" key="3">
    <source>
        <dbReference type="ARBA" id="ARBA00023015"/>
    </source>
</evidence>
<keyword evidence="4" id="KW-0238">DNA-binding</keyword>
<dbReference type="SUPFAM" id="SSF46785">
    <property type="entry name" value="Winged helix' DNA-binding domain"/>
    <property type="match status" value="1"/>
</dbReference>
<dbReference type="PANTHER" id="PTHR46577">
    <property type="entry name" value="HTH-TYPE TRANSCRIPTIONAL REGULATORY PROTEIN GABR"/>
    <property type="match status" value="1"/>
</dbReference>
<dbReference type="CDD" id="cd00609">
    <property type="entry name" value="AAT_like"/>
    <property type="match status" value="1"/>
</dbReference>
<gene>
    <name evidence="7" type="ORF">SAMN05444373_10451</name>
</gene>
<dbReference type="InterPro" id="IPR000524">
    <property type="entry name" value="Tscrpt_reg_HTH_GntR"/>
</dbReference>
<dbReference type="Gene3D" id="3.40.640.10">
    <property type="entry name" value="Type I PLP-dependent aspartate aminotransferase-like (Major domain)"/>
    <property type="match status" value="1"/>
</dbReference>
<evidence type="ECO:0000256" key="5">
    <source>
        <dbReference type="ARBA" id="ARBA00023163"/>
    </source>
</evidence>
<dbReference type="EMBL" id="FQZP01000045">
    <property type="protein sequence ID" value="SHJ35236.1"/>
    <property type="molecule type" value="Genomic_DNA"/>
</dbReference>
<dbReference type="OrthoDB" id="9808770at2"/>
<dbReference type="SMART" id="SM00345">
    <property type="entry name" value="HTH_GNTR"/>
    <property type="match status" value="1"/>
</dbReference>
<keyword evidence="3" id="KW-0805">Transcription regulation</keyword>
<feature type="domain" description="HTH gntR-type" evidence="6">
    <location>
        <begin position="11"/>
        <end position="79"/>
    </location>
</feature>
<evidence type="ECO:0000256" key="2">
    <source>
        <dbReference type="ARBA" id="ARBA00022898"/>
    </source>
</evidence>
<dbReference type="Pfam" id="PF00155">
    <property type="entry name" value="Aminotran_1_2"/>
    <property type="match status" value="1"/>
</dbReference>
<evidence type="ECO:0000256" key="1">
    <source>
        <dbReference type="ARBA" id="ARBA00005384"/>
    </source>
</evidence>
<dbReference type="Gene3D" id="1.10.10.10">
    <property type="entry name" value="Winged helix-like DNA-binding domain superfamily/Winged helix DNA-binding domain"/>
    <property type="match status" value="1"/>
</dbReference>
<dbReference type="InterPro" id="IPR015424">
    <property type="entry name" value="PyrdxlP-dep_Trfase"/>
</dbReference>
<dbReference type="PROSITE" id="PS50949">
    <property type="entry name" value="HTH_GNTR"/>
    <property type="match status" value="1"/>
</dbReference>
<dbReference type="InterPro" id="IPR036388">
    <property type="entry name" value="WH-like_DNA-bd_sf"/>
</dbReference>
<evidence type="ECO:0000259" key="6">
    <source>
        <dbReference type="PROSITE" id="PS50949"/>
    </source>
</evidence>
<dbReference type="InterPro" id="IPR051446">
    <property type="entry name" value="HTH_trans_reg/aminotransferase"/>
</dbReference>
<keyword evidence="8" id="KW-1185">Reference proteome</keyword>
<dbReference type="Pfam" id="PF00392">
    <property type="entry name" value="GntR"/>
    <property type="match status" value="1"/>
</dbReference>
<dbReference type="InterPro" id="IPR004839">
    <property type="entry name" value="Aminotransferase_I/II_large"/>
</dbReference>
<keyword evidence="7" id="KW-0032">Aminotransferase</keyword>
<dbReference type="InterPro" id="IPR015421">
    <property type="entry name" value="PyrdxlP-dep_Trfase_major"/>
</dbReference>
<sequence length="374" mass="42638">MNYHIDTRSSVPAYMQLYKFIKQDILSEVYPYGSRLPSKRTIAEETGVSVVTVEHAIALLSEEGYIETRQRSGCFVIYNKSDFHGTPLLKSITFPEIQPQSSSVGDFPFSVFAKTMRKVLNHYGNRIFVKSPNSGCDELRTEICLYLARSRGIFVKPSQIIVGSGAEYLYGLIAQLFRDRKKFALEQPSYDKIRKVYEAMGIQCDMLSMTQDGIASKELERTDATVLHVTPFNSFPSGVTAGISKKHEYLRWAKQRDGFIIEDNYDSELTVSKKPEDPLFSITTDSNVVYVNTFSKTIAPSMRIGYMILPEKLLEDFQRRLGFYSCTVPVFEQLVLAELLRNGDFERHINRVRRKKRKAVNAVGNDGLNNEKSF</sequence>
<dbReference type="AlphaFoldDB" id="A0A1M6IL76"/>
<proteinExistence type="inferred from homology"/>
<evidence type="ECO:0000313" key="7">
    <source>
        <dbReference type="EMBL" id="SHJ35236.1"/>
    </source>
</evidence>
<dbReference type="GO" id="GO:0003700">
    <property type="term" value="F:DNA-binding transcription factor activity"/>
    <property type="evidence" value="ECO:0007669"/>
    <property type="project" value="InterPro"/>
</dbReference>
<dbReference type="GO" id="GO:0030170">
    <property type="term" value="F:pyridoxal phosphate binding"/>
    <property type="evidence" value="ECO:0007669"/>
    <property type="project" value="InterPro"/>
</dbReference>
<dbReference type="SUPFAM" id="SSF53383">
    <property type="entry name" value="PLP-dependent transferases"/>
    <property type="match status" value="1"/>
</dbReference>
<name>A0A1M6IL76_9FIRM</name>
<keyword evidence="7" id="KW-0808">Transferase</keyword>
<dbReference type="InterPro" id="IPR036390">
    <property type="entry name" value="WH_DNA-bd_sf"/>
</dbReference>
<protein>
    <submittedName>
        <fullName evidence="7">GntR family transcriptional regulator / MocR family aminotransferase</fullName>
    </submittedName>
</protein>
<evidence type="ECO:0000256" key="4">
    <source>
        <dbReference type="ARBA" id="ARBA00023125"/>
    </source>
</evidence>
<keyword evidence="5" id="KW-0804">Transcription</keyword>
<reference evidence="7 8" key="1">
    <citation type="submission" date="2016-11" db="EMBL/GenBank/DDBJ databases">
        <authorList>
            <person name="Varghese N."/>
            <person name="Submissions S."/>
        </authorList>
    </citation>
    <scope>NUCLEOTIDE SEQUENCE [LARGE SCALE GENOMIC DNA]</scope>
    <source>
        <strain evidence="7 8">DSM 19027</strain>
    </source>
</reference>
<evidence type="ECO:0000313" key="8">
    <source>
        <dbReference type="Proteomes" id="UP000324781"/>
    </source>
</evidence>
<dbReference type="CDD" id="cd07377">
    <property type="entry name" value="WHTH_GntR"/>
    <property type="match status" value="1"/>
</dbReference>
<accession>A0A1M6IL76</accession>
<dbReference type="PANTHER" id="PTHR46577:SF1">
    <property type="entry name" value="HTH-TYPE TRANSCRIPTIONAL REGULATORY PROTEIN GABR"/>
    <property type="match status" value="1"/>
</dbReference>